<dbReference type="Proteomes" id="UP001044222">
    <property type="component" value="Chromosome 11"/>
</dbReference>
<keyword evidence="3" id="KW-1185">Reference proteome</keyword>
<sequence length="158" mass="17534">MAEIPSMSAETSFSSGCQCFLPTCASSLERGGATGARHQQEEESQAGRTDFVIENDHGQDPTALWRLVTVSNGDVPPLHDPAAVHRAILLQRQRHILVTFLITCPEWKRKSVSSQPQHLTTPRHPVHSSHTQYNTQSTSSPTPILSISLRFMLYEALF</sequence>
<organism evidence="2 3">
    <name type="scientific">Anguilla anguilla</name>
    <name type="common">European freshwater eel</name>
    <name type="synonym">Muraena anguilla</name>
    <dbReference type="NCBI Taxonomy" id="7936"/>
    <lineage>
        <taxon>Eukaryota</taxon>
        <taxon>Metazoa</taxon>
        <taxon>Chordata</taxon>
        <taxon>Craniata</taxon>
        <taxon>Vertebrata</taxon>
        <taxon>Euteleostomi</taxon>
        <taxon>Actinopterygii</taxon>
        <taxon>Neopterygii</taxon>
        <taxon>Teleostei</taxon>
        <taxon>Anguilliformes</taxon>
        <taxon>Anguillidae</taxon>
        <taxon>Anguilla</taxon>
    </lineage>
</organism>
<comment type="caution">
    <text evidence="2">The sequence shown here is derived from an EMBL/GenBank/DDBJ whole genome shotgun (WGS) entry which is preliminary data.</text>
</comment>
<gene>
    <name evidence="2" type="ORF">ANANG_G00205310</name>
</gene>
<reference evidence="2" key="1">
    <citation type="submission" date="2021-01" db="EMBL/GenBank/DDBJ databases">
        <title>A chromosome-scale assembly of European eel, Anguilla anguilla.</title>
        <authorList>
            <person name="Henkel C."/>
            <person name="Jong-Raadsen S.A."/>
            <person name="Dufour S."/>
            <person name="Weltzien F.-A."/>
            <person name="Palstra A.P."/>
            <person name="Pelster B."/>
            <person name="Spaink H.P."/>
            <person name="Van Den Thillart G.E."/>
            <person name="Jansen H."/>
            <person name="Zahm M."/>
            <person name="Klopp C."/>
            <person name="Cedric C."/>
            <person name="Louis A."/>
            <person name="Berthelot C."/>
            <person name="Parey E."/>
            <person name="Roest Crollius H."/>
            <person name="Montfort J."/>
            <person name="Robinson-Rechavi M."/>
            <person name="Bucao C."/>
            <person name="Bouchez O."/>
            <person name="Gislard M."/>
            <person name="Lluch J."/>
            <person name="Milhes M."/>
            <person name="Lampietro C."/>
            <person name="Lopez Roques C."/>
            <person name="Donnadieu C."/>
            <person name="Braasch I."/>
            <person name="Desvignes T."/>
            <person name="Postlethwait J."/>
            <person name="Bobe J."/>
            <person name="Guiguen Y."/>
            <person name="Dirks R."/>
        </authorList>
    </citation>
    <scope>NUCLEOTIDE SEQUENCE</scope>
    <source>
        <strain evidence="2">Tag_6206</strain>
        <tissue evidence="2">Liver</tissue>
    </source>
</reference>
<evidence type="ECO:0000313" key="2">
    <source>
        <dbReference type="EMBL" id="KAG5839469.1"/>
    </source>
</evidence>
<name>A0A9D3M0R8_ANGAN</name>
<feature type="region of interest" description="Disordered" evidence="1">
    <location>
        <begin position="112"/>
        <end position="139"/>
    </location>
</feature>
<evidence type="ECO:0000313" key="3">
    <source>
        <dbReference type="Proteomes" id="UP001044222"/>
    </source>
</evidence>
<dbReference type="EMBL" id="JAFIRN010000011">
    <property type="protein sequence ID" value="KAG5839469.1"/>
    <property type="molecule type" value="Genomic_DNA"/>
</dbReference>
<protein>
    <submittedName>
        <fullName evidence="2">Uncharacterized protein</fullName>
    </submittedName>
</protein>
<accession>A0A9D3M0R8</accession>
<dbReference type="AlphaFoldDB" id="A0A9D3M0R8"/>
<proteinExistence type="predicted"/>
<evidence type="ECO:0000256" key="1">
    <source>
        <dbReference type="SAM" id="MobiDB-lite"/>
    </source>
</evidence>